<keyword evidence="6" id="KW-1185">Reference proteome</keyword>
<dbReference type="AlphaFoldDB" id="A0A8H7ULF2"/>
<dbReference type="PANTHER" id="PTHR11740:SF0">
    <property type="entry name" value="CASEIN KINASE II SUBUNIT BETA"/>
    <property type="match status" value="1"/>
</dbReference>
<evidence type="ECO:0000256" key="3">
    <source>
        <dbReference type="RuleBase" id="RU361268"/>
    </source>
</evidence>
<gene>
    <name evidence="5" type="ORF">INT44_009088</name>
</gene>
<name>A0A8H7ULF2_9FUNG</name>
<feature type="region of interest" description="Disordered" evidence="4">
    <location>
        <begin position="259"/>
        <end position="286"/>
    </location>
</feature>
<dbReference type="Gene3D" id="1.10.1820.10">
    <property type="entry name" value="protein kinase ck2 holoenzyme, chain C, domain 1"/>
    <property type="match status" value="1"/>
</dbReference>
<reference evidence="5" key="1">
    <citation type="submission" date="2020-12" db="EMBL/GenBank/DDBJ databases">
        <title>Metabolic potential, ecology and presence of endohyphal bacteria is reflected in genomic diversity of Mucoromycotina.</title>
        <authorList>
            <person name="Muszewska A."/>
            <person name="Okrasinska A."/>
            <person name="Steczkiewicz K."/>
            <person name="Drgas O."/>
            <person name="Orlowska M."/>
            <person name="Perlinska-Lenart U."/>
            <person name="Aleksandrzak-Piekarczyk T."/>
            <person name="Szatraj K."/>
            <person name="Zielenkiewicz U."/>
            <person name="Pilsyk S."/>
            <person name="Malc E."/>
            <person name="Mieczkowski P."/>
            <person name="Kruszewska J.S."/>
            <person name="Biernat P."/>
            <person name="Pawlowska J."/>
        </authorList>
    </citation>
    <scope>NUCLEOTIDE SEQUENCE</scope>
    <source>
        <strain evidence="5">WA0000051536</strain>
    </source>
</reference>
<proteinExistence type="inferred from homology"/>
<evidence type="ECO:0000313" key="5">
    <source>
        <dbReference type="EMBL" id="KAG2184073.1"/>
    </source>
</evidence>
<dbReference type="Proteomes" id="UP000612746">
    <property type="component" value="Unassembled WGS sequence"/>
</dbReference>
<dbReference type="InterPro" id="IPR035991">
    <property type="entry name" value="Casein_kinase_II_beta-like"/>
</dbReference>
<dbReference type="EMBL" id="JAEPRA010000006">
    <property type="protein sequence ID" value="KAG2184073.1"/>
    <property type="molecule type" value="Genomic_DNA"/>
</dbReference>
<comment type="function">
    <text evidence="2 3">Regulatory subunit of casein kinase II/CK2. As part of the kinase complex regulates the basal catalytic activity of the alpha subunit a constitutively active serine/threonine-protein kinase that phosphorylates a large number of substrates containing acidic residues C-terminal to the phosphorylated serine or threonine.</text>
</comment>
<accession>A0A8H7ULF2</accession>
<dbReference type="Gene3D" id="2.20.25.20">
    <property type="match status" value="1"/>
</dbReference>
<protein>
    <recommendedName>
        <fullName evidence="3">Casein kinase II subunit beta</fullName>
        <shortName evidence="3">CK II beta</shortName>
    </recommendedName>
</protein>
<sequence length="421" mass="47527">MEDSDNGSTITKSSLTSVDSWITYFCSLAGHELYAEVPEDYIEDEFNLTGLSAIVPYYELALDIILNVDIDEMVESDSDGMSNDLDPSDEEGSDGLWKETPLKVPKNSQRPDVMALERYAGMLYGLIHQRYILSRNGLRQMAEKYNSGHFGYCPRVYCYRCPVLPCGRSDQPGMEAVRFFCPCCLDVYSPQTTRHSTIDGAHFGSTFPHLLLFTYPDLVPDGRTQIYKPKIFGFRVNEKSVVGPRLPWLRLRPDDHTSTEELSMEFDGAGGGGSDPRYQKSRDDESSLAGKLDAVSIDRLNWQSGSHKLSEEIARVKRKDPSSGGGFHIKEAIRSEPRSLPPAYLSWSTSSASPTQHILEGYDTPRNTMEESMDPIQFSLAKQDEADRIWFHSDSSSIFYPNPTKRLSDPLVRSSFEYHVW</sequence>
<dbReference type="FunFam" id="2.20.25.20:FF:000001">
    <property type="entry name" value="Casein kinase II subunit beta"/>
    <property type="match status" value="1"/>
</dbReference>
<dbReference type="Pfam" id="PF01214">
    <property type="entry name" value="CK_II_beta"/>
    <property type="match status" value="1"/>
</dbReference>
<dbReference type="GO" id="GO:0005737">
    <property type="term" value="C:cytoplasm"/>
    <property type="evidence" value="ECO:0007669"/>
    <property type="project" value="TreeGrafter"/>
</dbReference>
<comment type="caution">
    <text evidence="5">The sequence shown here is derived from an EMBL/GenBank/DDBJ whole genome shotgun (WGS) entry which is preliminary data.</text>
</comment>
<organism evidence="5 6">
    <name type="scientific">Umbelopsis vinacea</name>
    <dbReference type="NCBI Taxonomy" id="44442"/>
    <lineage>
        <taxon>Eukaryota</taxon>
        <taxon>Fungi</taxon>
        <taxon>Fungi incertae sedis</taxon>
        <taxon>Mucoromycota</taxon>
        <taxon>Mucoromycotina</taxon>
        <taxon>Umbelopsidomycetes</taxon>
        <taxon>Umbelopsidales</taxon>
        <taxon>Umbelopsidaceae</taxon>
        <taxon>Umbelopsis</taxon>
    </lineage>
</organism>
<dbReference type="InterPro" id="IPR000704">
    <property type="entry name" value="Casein_kinase_II_reg-sub"/>
</dbReference>
<dbReference type="OrthoDB" id="2275560at2759"/>
<dbReference type="GO" id="GO:0019887">
    <property type="term" value="F:protein kinase regulator activity"/>
    <property type="evidence" value="ECO:0007669"/>
    <property type="project" value="InterPro"/>
</dbReference>
<comment type="subunit">
    <text evidence="3">Tetramer of two alpha and two beta subunits.</text>
</comment>
<evidence type="ECO:0000256" key="1">
    <source>
        <dbReference type="ARBA" id="ARBA00006941"/>
    </source>
</evidence>
<dbReference type="GO" id="GO:0006359">
    <property type="term" value="P:regulation of transcription by RNA polymerase III"/>
    <property type="evidence" value="ECO:0007669"/>
    <property type="project" value="TreeGrafter"/>
</dbReference>
<dbReference type="PANTHER" id="PTHR11740">
    <property type="entry name" value="CASEIN KINASE II SUBUNIT BETA"/>
    <property type="match status" value="1"/>
</dbReference>
<dbReference type="SMART" id="SM01085">
    <property type="entry name" value="CK_II_beta"/>
    <property type="match status" value="1"/>
</dbReference>
<dbReference type="PROSITE" id="PS01101">
    <property type="entry name" value="CK2_BETA"/>
    <property type="match status" value="1"/>
</dbReference>
<evidence type="ECO:0000256" key="2">
    <source>
        <dbReference type="ARBA" id="ARBA00045899"/>
    </source>
</evidence>
<evidence type="ECO:0000256" key="4">
    <source>
        <dbReference type="SAM" id="MobiDB-lite"/>
    </source>
</evidence>
<dbReference type="GO" id="GO:0005956">
    <property type="term" value="C:protein kinase CK2 complex"/>
    <property type="evidence" value="ECO:0007669"/>
    <property type="project" value="UniProtKB-UniRule"/>
</dbReference>
<dbReference type="GO" id="GO:0034456">
    <property type="term" value="C:UTP-C complex"/>
    <property type="evidence" value="ECO:0007669"/>
    <property type="project" value="TreeGrafter"/>
</dbReference>
<feature type="region of interest" description="Disordered" evidence="4">
    <location>
        <begin position="77"/>
        <end position="102"/>
    </location>
</feature>
<dbReference type="PRINTS" id="PR00472">
    <property type="entry name" value="CASNKINASEII"/>
</dbReference>
<dbReference type="InterPro" id="IPR016149">
    <property type="entry name" value="Casein_kin_II_reg-sub_N"/>
</dbReference>
<evidence type="ECO:0000313" key="6">
    <source>
        <dbReference type="Proteomes" id="UP000612746"/>
    </source>
</evidence>
<dbReference type="SUPFAM" id="SSF57798">
    <property type="entry name" value="Casein kinase II beta subunit"/>
    <property type="match status" value="1"/>
</dbReference>
<comment type="similarity">
    <text evidence="1 3">Belongs to the casein kinase 2 subunit beta family.</text>
</comment>